<evidence type="ECO:0000256" key="3">
    <source>
        <dbReference type="SAM" id="MobiDB-lite"/>
    </source>
</evidence>
<dbReference type="PANTHER" id="PTHR30244">
    <property type="entry name" value="TRANSAMINASE"/>
    <property type="match status" value="1"/>
</dbReference>
<gene>
    <name evidence="4" type="ORF">QO011_006776</name>
</gene>
<dbReference type="PANTHER" id="PTHR30244:SF34">
    <property type="entry name" value="DTDP-4-AMINO-4,6-DIDEOXYGALACTOSE TRANSAMINASE"/>
    <property type="match status" value="1"/>
</dbReference>
<sequence length="460" mass="50646">MARTTCTGCSTSAGSSTSSWMCTGWRIDRRRRGSPRSRPSPNRLTSIPRRLDCPEAPMLRSEDRRSGPSSPTGNAAPRTIPYFRPSIGDAEVEAVRQTLSSGWLTTGPRVQEFELAFARYVEVDHAVAVSSATAALHLALEALGVGPGDEVLVPTMTFASVAAVVIHLGARPVFVDCLPDSLDIDPADLERRLTPRAKVVVPMHHGGHPCRMDRILELARRHRLAVVDDAAHALPAQYGGRNIGTIGDATCFSFYANKTVTTGEGGMVATRDPDLAKRVRLMAHNGIDRSGTTQTGVRRSWRYDIKAPGYKANMTDLAASIGIRQLERCDAFRDARARWADAYTEGLRDLEAIRTPRPGADVRSSWHLYVIQLELDQLRVGRDAFIDLLEAKGVGSSVHFMPLHLHSYYRDTFGCQPEDLPNAARAYERILSLPIFPGLSREDVGYVVETIASIVRDHRR</sequence>
<evidence type="ECO:0000313" key="4">
    <source>
        <dbReference type="EMBL" id="MDQ0473740.1"/>
    </source>
</evidence>
<dbReference type="InterPro" id="IPR000653">
    <property type="entry name" value="DegT/StrS_aminotransferase"/>
</dbReference>
<dbReference type="EC" id="2.6.1.102" evidence="4"/>
<dbReference type="Gene3D" id="3.40.640.10">
    <property type="entry name" value="Type I PLP-dependent aspartate aminotransferase-like (Major domain)"/>
    <property type="match status" value="1"/>
</dbReference>
<dbReference type="InterPro" id="IPR015422">
    <property type="entry name" value="PyrdxlP-dep_Trfase_small"/>
</dbReference>
<dbReference type="GO" id="GO:0102933">
    <property type="term" value="F:GDP-4-dehydro-6-deoxy-D-mannose-4-aminotransferase activity"/>
    <property type="evidence" value="ECO:0007669"/>
    <property type="project" value="UniProtKB-EC"/>
</dbReference>
<keyword evidence="5" id="KW-1185">Reference proteome</keyword>
<dbReference type="Proteomes" id="UP001242480">
    <property type="component" value="Unassembled WGS sequence"/>
</dbReference>
<dbReference type="Gene3D" id="3.90.1150.10">
    <property type="entry name" value="Aspartate Aminotransferase, domain 1"/>
    <property type="match status" value="1"/>
</dbReference>
<dbReference type="Pfam" id="PF01041">
    <property type="entry name" value="DegT_DnrJ_EryC1"/>
    <property type="match status" value="1"/>
</dbReference>
<evidence type="ECO:0000313" key="5">
    <source>
        <dbReference type="Proteomes" id="UP001242480"/>
    </source>
</evidence>
<organism evidence="4 5">
    <name type="scientific">Labrys wisconsinensis</name>
    <dbReference type="NCBI Taxonomy" id="425677"/>
    <lineage>
        <taxon>Bacteria</taxon>
        <taxon>Pseudomonadati</taxon>
        <taxon>Pseudomonadota</taxon>
        <taxon>Alphaproteobacteria</taxon>
        <taxon>Hyphomicrobiales</taxon>
        <taxon>Xanthobacteraceae</taxon>
        <taxon>Labrys</taxon>
    </lineage>
</organism>
<evidence type="ECO:0000256" key="2">
    <source>
        <dbReference type="RuleBase" id="RU004508"/>
    </source>
</evidence>
<feature type="region of interest" description="Disordered" evidence="3">
    <location>
        <begin position="30"/>
        <end position="81"/>
    </location>
</feature>
<dbReference type="SUPFAM" id="SSF53383">
    <property type="entry name" value="PLP-dependent transferases"/>
    <property type="match status" value="1"/>
</dbReference>
<comment type="similarity">
    <text evidence="1 2">Belongs to the DegT/DnrJ/EryC1 family.</text>
</comment>
<dbReference type="EMBL" id="JAUSVX010000018">
    <property type="protein sequence ID" value="MDQ0473740.1"/>
    <property type="molecule type" value="Genomic_DNA"/>
</dbReference>
<dbReference type="CDD" id="cd00616">
    <property type="entry name" value="AHBA_syn"/>
    <property type="match status" value="1"/>
</dbReference>
<name>A0ABU0JHH0_9HYPH</name>
<dbReference type="InterPro" id="IPR015424">
    <property type="entry name" value="PyrdxlP-dep_Trfase"/>
</dbReference>
<protein>
    <submittedName>
        <fullName evidence="4">Perosamine synthetase</fullName>
        <ecNumber evidence="4">2.6.1.102</ecNumber>
    </submittedName>
</protein>
<keyword evidence="4" id="KW-0032">Aminotransferase</keyword>
<proteinExistence type="inferred from homology"/>
<reference evidence="4 5" key="1">
    <citation type="submission" date="2023-07" db="EMBL/GenBank/DDBJ databases">
        <title>Genomic Encyclopedia of Type Strains, Phase IV (KMG-IV): sequencing the most valuable type-strain genomes for metagenomic binning, comparative biology and taxonomic classification.</title>
        <authorList>
            <person name="Goeker M."/>
        </authorList>
    </citation>
    <scope>NUCLEOTIDE SEQUENCE [LARGE SCALE GENOMIC DNA]</scope>
    <source>
        <strain evidence="4 5">DSM 19619</strain>
    </source>
</reference>
<comment type="caution">
    <text evidence="4">The sequence shown here is derived from an EMBL/GenBank/DDBJ whole genome shotgun (WGS) entry which is preliminary data.</text>
</comment>
<keyword evidence="4" id="KW-0808">Transferase</keyword>
<accession>A0ABU0JHH0</accession>
<dbReference type="InterPro" id="IPR015421">
    <property type="entry name" value="PyrdxlP-dep_Trfase_major"/>
</dbReference>
<evidence type="ECO:0000256" key="1">
    <source>
        <dbReference type="ARBA" id="ARBA00037999"/>
    </source>
</evidence>
<keyword evidence="2" id="KW-0663">Pyridoxal phosphate</keyword>